<evidence type="ECO:0000313" key="3">
    <source>
        <dbReference type="Proteomes" id="UP000007879"/>
    </source>
</evidence>
<feature type="compositionally biased region" description="Pro residues" evidence="1">
    <location>
        <begin position="1"/>
        <end position="12"/>
    </location>
</feature>
<dbReference type="GeneID" id="109592544"/>
<dbReference type="EnsemblMetazoa" id="XM_020007971.1">
    <property type="protein sequence ID" value="XP_019863530.1"/>
    <property type="gene ID" value="LOC109592544"/>
</dbReference>
<dbReference type="RefSeq" id="XP_019863530.1">
    <property type="nucleotide sequence ID" value="XM_020007971.1"/>
</dbReference>
<proteinExistence type="predicted"/>
<reference evidence="2" key="2">
    <citation type="submission" date="2024-06" db="UniProtKB">
        <authorList>
            <consortium name="EnsemblMetazoa"/>
        </authorList>
    </citation>
    <scope>IDENTIFICATION</scope>
</reference>
<dbReference type="KEGG" id="aqu:109592544"/>
<sequence>MSAPPPPPPPPVVSGGLIEDTSEPAAPSMEEKPASKPVEGAPPASGKVWERPWSIAEMKEGSRDWTLASDAGMLLFLKEFSQHIRTRTHEIEKQVDTLVDETKGTGTRMNNMINDFLILSNIQFVENRVFEENNEAEAENEEQKKEDEV</sequence>
<reference evidence="3" key="1">
    <citation type="journal article" date="2010" name="Nature">
        <title>The Amphimedon queenslandica genome and the evolution of animal complexity.</title>
        <authorList>
            <person name="Srivastava M."/>
            <person name="Simakov O."/>
            <person name="Chapman J."/>
            <person name="Fahey B."/>
            <person name="Gauthier M.E."/>
            <person name="Mitros T."/>
            <person name="Richards G.S."/>
            <person name="Conaco C."/>
            <person name="Dacre M."/>
            <person name="Hellsten U."/>
            <person name="Larroux C."/>
            <person name="Putnam N.H."/>
            <person name="Stanke M."/>
            <person name="Adamska M."/>
            <person name="Darling A."/>
            <person name="Degnan S.M."/>
            <person name="Oakley T.H."/>
            <person name="Plachetzki D.C."/>
            <person name="Zhai Y."/>
            <person name="Adamski M."/>
            <person name="Calcino A."/>
            <person name="Cummins S.F."/>
            <person name="Goodstein D.M."/>
            <person name="Harris C."/>
            <person name="Jackson D.J."/>
            <person name="Leys S.P."/>
            <person name="Shu S."/>
            <person name="Woodcroft B.J."/>
            <person name="Vervoort M."/>
            <person name="Kosik K.S."/>
            <person name="Manning G."/>
            <person name="Degnan B.M."/>
            <person name="Rokhsar D.S."/>
        </authorList>
    </citation>
    <scope>NUCLEOTIDE SEQUENCE [LARGE SCALE GENOMIC DNA]</scope>
</reference>
<keyword evidence="3" id="KW-1185">Reference proteome</keyword>
<feature type="region of interest" description="Disordered" evidence="1">
    <location>
        <begin position="1"/>
        <end position="49"/>
    </location>
</feature>
<dbReference type="Proteomes" id="UP000007879">
    <property type="component" value="Unassembled WGS sequence"/>
</dbReference>
<protein>
    <submittedName>
        <fullName evidence="2">Uncharacterized protein</fullName>
    </submittedName>
</protein>
<evidence type="ECO:0000313" key="2">
    <source>
        <dbReference type="EnsemblMetazoa" id="XP_019863530.1"/>
    </source>
</evidence>
<accession>A0AAN0K311</accession>
<name>A0AAN0K311_AMPQE</name>
<dbReference type="AlphaFoldDB" id="A0AAN0K311"/>
<organism evidence="2 3">
    <name type="scientific">Amphimedon queenslandica</name>
    <name type="common">Sponge</name>
    <dbReference type="NCBI Taxonomy" id="400682"/>
    <lineage>
        <taxon>Eukaryota</taxon>
        <taxon>Metazoa</taxon>
        <taxon>Porifera</taxon>
        <taxon>Demospongiae</taxon>
        <taxon>Heteroscleromorpha</taxon>
        <taxon>Haplosclerida</taxon>
        <taxon>Niphatidae</taxon>
        <taxon>Amphimedon</taxon>
    </lineage>
</organism>
<evidence type="ECO:0000256" key="1">
    <source>
        <dbReference type="SAM" id="MobiDB-lite"/>
    </source>
</evidence>